<dbReference type="InterPro" id="IPR050438">
    <property type="entry name" value="LMW_PTPase"/>
</dbReference>
<feature type="active site" evidence="6">
    <location>
        <position position="17"/>
    </location>
</feature>
<dbReference type="GO" id="GO:0005737">
    <property type="term" value="C:cytoplasm"/>
    <property type="evidence" value="ECO:0007669"/>
    <property type="project" value="UniProtKB-SubCell"/>
</dbReference>
<comment type="catalytic activity">
    <reaction evidence="7">
        <text>O-phospho-L-tyrosyl-[protein] + H2O = L-tyrosyl-[protein] + phosphate</text>
        <dbReference type="Rhea" id="RHEA:10684"/>
        <dbReference type="Rhea" id="RHEA-COMP:10136"/>
        <dbReference type="Rhea" id="RHEA-COMP:20101"/>
        <dbReference type="ChEBI" id="CHEBI:15377"/>
        <dbReference type="ChEBI" id="CHEBI:43474"/>
        <dbReference type="ChEBI" id="CHEBI:46858"/>
        <dbReference type="ChEBI" id="CHEBI:61978"/>
        <dbReference type="EC" id="3.1.3.48"/>
    </reaction>
</comment>
<dbReference type="PANTHER" id="PTHR11717:SF7">
    <property type="entry name" value="LOW MOLECULAR WEIGHT PHOSPHOTYROSINE PROTEIN PHOSPHATASE"/>
    <property type="match status" value="1"/>
</dbReference>
<evidence type="ECO:0000256" key="3">
    <source>
        <dbReference type="ARBA" id="ARBA00022490"/>
    </source>
</evidence>
<dbReference type="InterPro" id="IPR002115">
    <property type="entry name" value="Tyr_Pase_low_mol_wt_mml"/>
</dbReference>
<dbReference type="PANTHER" id="PTHR11717">
    <property type="entry name" value="LOW MOLECULAR WEIGHT PROTEIN TYROSINE PHOSPHATASE"/>
    <property type="match status" value="1"/>
</dbReference>
<feature type="active site" description="Proton donor" evidence="6">
    <location>
        <position position="126"/>
    </location>
</feature>
<comment type="catalytic activity">
    <reaction evidence="7">
        <text>a phosphate monoester + H2O = an alcohol + phosphate</text>
        <dbReference type="Rhea" id="RHEA:15017"/>
        <dbReference type="ChEBI" id="CHEBI:15377"/>
        <dbReference type="ChEBI" id="CHEBI:30879"/>
        <dbReference type="ChEBI" id="CHEBI:43474"/>
        <dbReference type="ChEBI" id="CHEBI:67140"/>
        <dbReference type="EC" id="3.1.3.2"/>
    </reaction>
</comment>
<evidence type="ECO:0000259" key="8">
    <source>
        <dbReference type="SMART" id="SM00226"/>
    </source>
</evidence>
<keyword evidence="5 7" id="KW-0904">Protein phosphatase</keyword>
<evidence type="ECO:0000313" key="9">
    <source>
        <dbReference type="EMBL" id="KAL3272009.1"/>
    </source>
</evidence>
<comment type="caution">
    <text evidence="9">The sequence shown here is derived from an EMBL/GenBank/DDBJ whole genome shotgun (WGS) entry which is preliminary data.</text>
</comment>
<dbReference type="EC" id="3.1.3.2" evidence="7"/>
<keyword evidence="4 7" id="KW-0378">Hydrolase</keyword>
<evidence type="ECO:0000256" key="6">
    <source>
        <dbReference type="PIRSR" id="PIRSR617867-1"/>
    </source>
</evidence>
<dbReference type="FunFam" id="3.40.50.2300:FF:000105">
    <property type="entry name" value="Low molecular weight phosphotyrosine protein"/>
    <property type="match status" value="1"/>
</dbReference>
<evidence type="ECO:0000313" key="10">
    <source>
        <dbReference type="Proteomes" id="UP001516400"/>
    </source>
</evidence>
<dbReference type="EMBL" id="JABFTP020000042">
    <property type="protein sequence ID" value="KAL3272009.1"/>
    <property type="molecule type" value="Genomic_DNA"/>
</dbReference>
<dbReference type="InterPro" id="IPR023485">
    <property type="entry name" value="Ptyr_pPase"/>
</dbReference>
<comment type="function">
    <text evidence="7">Acts on tyrosine phosphorylated proteins, low-MW aryl phosphates and natural and synthetic acyl phosphates.</text>
</comment>
<name>A0ABD2N042_9CUCU</name>
<feature type="active site" description="Nucleophile" evidence="6">
    <location>
        <position position="11"/>
    </location>
</feature>
<dbReference type="CDD" id="cd16343">
    <property type="entry name" value="LMWPTP"/>
    <property type="match status" value="1"/>
</dbReference>
<evidence type="ECO:0000256" key="1">
    <source>
        <dbReference type="ARBA" id="ARBA00004496"/>
    </source>
</evidence>
<comment type="similarity">
    <text evidence="2 7">Belongs to the low molecular weight phosphotyrosine protein phosphatase family.</text>
</comment>
<dbReference type="PRINTS" id="PR00720">
    <property type="entry name" value="MAMMALPTPASE"/>
</dbReference>
<dbReference type="InterPro" id="IPR036196">
    <property type="entry name" value="Ptyr_pPase_sf"/>
</dbReference>
<comment type="subcellular location">
    <subcellularLocation>
        <location evidence="1 7">Cytoplasm</location>
    </subcellularLocation>
</comment>
<dbReference type="Pfam" id="PF01451">
    <property type="entry name" value="LMWPc"/>
    <property type="match status" value="1"/>
</dbReference>
<dbReference type="Gene3D" id="3.40.50.2300">
    <property type="match status" value="1"/>
</dbReference>
<reference evidence="9 10" key="1">
    <citation type="journal article" date="2021" name="BMC Biol.">
        <title>Horizontally acquired antibacterial genes associated with adaptive radiation of ladybird beetles.</title>
        <authorList>
            <person name="Li H.S."/>
            <person name="Tang X.F."/>
            <person name="Huang Y.H."/>
            <person name="Xu Z.Y."/>
            <person name="Chen M.L."/>
            <person name="Du X.Y."/>
            <person name="Qiu B.Y."/>
            <person name="Chen P.T."/>
            <person name="Zhang W."/>
            <person name="Slipinski A."/>
            <person name="Escalona H.E."/>
            <person name="Waterhouse R.M."/>
            <person name="Zwick A."/>
            <person name="Pang H."/>
        </authorList>
    </citation>
    <scope>NUCLEOTIDE SEQUENCE [LARGE SCALE GENOMIC DNA]</scope>
    <source>
        <strain evidence="9">SYSU2018</strain>
    </source>
</reference>
<evidence type="ECO:0000256" key="2">
    <source>
        <dbReference type="ARBA" id="ARBA00011063"/>
    </source>
</evidence>
<accession>A0ABD2N042</accession>
<dbReference type="InterPro" id="IPR017867">
    <property type="entry name" value="Tyr_phospatase_low_mol_wt"/>
</dbReference>
<sequence length="183" mass="20996">MSEKRAVLMVCLGNICRSPIAEAVLQHLINEAGISSKWTVDSAAVAAYHIGKKPDRRALETLAKHNVPYNNTARQVKKSDFEEFDYIFGMDNENISDLESIAPKNCKAKIGLLGAYDPQKELIIRDPYYGNAQKIDLKLEKYYAVFYDVGWFIGRIVQAGEYIKLKFLKEDLGRYLWRRKEDL</sequence>
<protein>
    <recommendedName>
        <fullName evidence="7">Low molecular weight phosphotyrosine protein phosphatase</fullName>
        <shortName evidence="7">LMW-PTP</shortName>
        <shortName evidence="7">LMW-PTPase</shortName>
        <ecNumber evidence="7">3.1.3.2</ecNumber>
        <ecNumber evidence="7">3.1.3.48</ecNumber>
    </recommendedName>
    <alternativeName>
        <fullName evidence="7">Low molecular weight cytosolic acid phosphatase</fullName>
    </alternativeName>
</protein>
<dbReference type="SMART" id="SM00226">
    <property type="entry name" value="LMWPc"/>
    <property type="match status" value="1"/>
</dbReference>
<keyword evidence="3 7" id="KW-0963">Cytoplasm</keyword>
<dbReference type="GO" id="GO:0003993">
    <property type="term" value="F:acid phosphatase activity"/>
    <property type="evidence" value="ECO:0007669"/>
    <property type="project" value="UniProtKB-UniRule"/>
</dbReference>
<dbReference type="GO" id="GO:0004725">
    <property type="term" value="F:protein tyrosine phosphatase activity"/>
    <property type="evidence" value="ECO:0007669"/>
    <property type="project" value="UniProtKB-UniRule"/>
</dbReference>
<dbReference type="EC" id="3.1.3.48" evidence="7"/>
<gene>
    <name evidence="9" type="ORF">HHI36_022476</name>
</gene>
<proteinExistence type="inferred from homology"/>
<feature type="domain" description="Phosphotyrosine protein phosphatase I" evidence="8">
    <location>
        <begin position="5"/>
        <end position="145"/>
    </location>
</feature>
<organism evidence="9 10">
    <name type="scientific">Cryptolaemus montrouzieri</name>
    <dbReference type="NCBI Taxonomy" id="559131"/>
    <lineage>
        <taxon>Eukaryota</taxon>
        <taxon>Metazoa</taxon>
        <taxon>Ecdysozoa</taxon>
        <taxon>Arthropoda</taxon>
        <taxon>Hexapoda</taxon>
        <taxon>Insecta</taxon>
        <taxon>Pterygota</taxon>
        <taxon>Neoptera</taxon>
        <taxon>Endopterygota</taxon>
        <taxon>Coleoptera</taxon>
        <taxon>Polyphaga</taxon>
        <taxon>Cucujiformia</taxon>
        <taxon>Coccinelloidea</taxon>
        <taxon>Coccinellidae</taxon>
        <taxon>Scymninae</taxon>
        <taxon>Scymnini</taxon>
        <taxon>Cryptolaemus</taxon>
    </lineage>
</organism>
<dbReference type="PRINTS" id="PR00719">
    <property type="entry name" value="LMWPTPASE"/>
</dbReference>
<evidence type="ECO:0000256" key="5">
    <source>
        <dbReference type="ARBA" id="ARBA00022912"/>
    </source>
</evidence>
<dbReference type="AlphaFoldDB" id="A0ABD2N042"/>
<evidence type="ECO:0000256" key="4">
    <source>
        <dbReference type="ARBA" id="ARBA00022801"/>
    </source>
</evidence>
<evidence type="ECO:0000256" key="7">
    <source>
        <dbReference type="RuleBase" id="RU368115"/>
    </source>
</evidence>
<dbReference type="Proteomes" id="UP001516400">
    <property type="component" value="Unassembled WGS sequence"/>
</dbReference>
<dbReference type="SUPFAM" id="SSF52788">
    <property type="entry name" value="Phosphotyrosine protein phosphatases I"/>
    <property type="match status" value="1"/>
</dbReference>
<keyword evidence="10" id="KW-1185">Reference proteome</keyword>